<dbReference type="InterPro" id="IPR035986">
    <property type="entry name" value="PKD_dom_sf"/>
</dbReference>
<feature type="transmembrane region" description="Helical" evidence="14">
    <location>
        <begin position="2262"/>
        <end position="2284"/>
    </location>
</feature>
<keyword evidence="4" id="KW-1003">Cell membrane</keyword>
<dbReference type="PROSITE" id="PS50093">
    <property type="entry name" value="PKD"/>
    <property type="match status" value="5"/>
</dbReference>
<evidence type="ECO:0000259" key="15">
    <source>
        <dbReference type="PROSITE" id="PS50093"/>
    </source>
</evidence>
<evidence type="ECO:0000256" key="14">
    <source>
        <dbReference type="SAM" id="Phobius"/>
    </source>
</evidence>
<dbReference type="Proteomes" id="UP001249851">
    <property type="component" value="Unassembled WGS sequence"/>
</dbReference>
<dbReference type="Gene3D" id="2.60.60.20">
    <property type="entry name" value="PLAT/LH2 domain"/>
    <property type="match status" value="1"/>
</dbReference>
<dbReference type="Pfam" id="PF01477">
    <property type="entry name" value="PLAT"/>
    <property type="match status" value="1"/>
</dbReference>
<comment type="subcellular location">
    <subcellularLocation>
        <location evidence="2">Cell membrane</location>
        <topology evidence="2">Multi-pass membrane protein</topology>
    </subcellularLocation>
    <subcellularLocation>
        <location evidence="1">Cell projection</location>
        <location evidence="1">Cilium</location>
    </subcellularLocation>
</comment>
<dbReference type="PROSITE" id="PS51111">
    <property type="entry name" value="REJ"/>
    <property type="match status" value="1"/>
</dbReference>
<dbReference type="InterPro" id="IPR013320">
    <property type="entry name" value="ConA-like_dom_sf"/>
</dbReference>
<evidence type="ECO:0000256" key="7">
    <source>
        <dbReference type="ARBA" id="ARBA00022989"/>
    </source>
</evidence>
<evidence type="ECO:0000256" key="3">
    <source>
        <dbReference type="ARBA" id="ARBA00007200"/>
    </source>
</evidence>
<dbReference type="GO" id="GO:0005886">
    <property type="term" value="C:plasma membrane"/>
    <property type="evidence" value="ECO:0007669"/>
    <property type="project" value="UniProtKB-SubCell"/>
</dbReference>
<dbReference type="PANTHER" id="PTHR46730">
    <property type="entry name" value="POLYCYSTIN-1"/>
    <property type="match status" value="1"/>
</dbReference>
<feature type="domain" description="REJ" evidence="18">
    <location>
        <begin position="1011"/>
        <end position="1748"/>
    </location>
</feature>
<sequence length="3235" mass="363536">MFVYDSENGRLLLSLVLEVCNLTTKPAALFPFSDQYQGREAMKLNLTAQMSNIKYATGIHGEPNGAVEFSGEHDSFIDIEANSQVQFDQSMTILLHVYPRKSSTGPLLHYNVHGVQIWIEGTIDKTSLMARFVRRNSSNSSWLKTDKLCLTSWNFIGASYNHVTGWAYLFHDGLEVARMFIAKNTLQGMSHEIRLGAVAIPSPRTYEGAVACLQFYSKALDTKEVLEAKDACNPVIPLQFLSLNLTSPVHLAEANETQLGVNADINHNATKPTFQFDFGDGTVVRESSLSLARHMYHFIGNYVMKVQAFSLCNSSHLTANNTISVPKPVKILDNVSLISNATVFGETTAFRLIIAQGSDFTCTWSLGDNANYTIQKSNPGKSDLSHVYSAPATYKVRVACKNRRSEVSTSVLAKVQKLITGLKIFPVPPILFGTQVLVRWQIEDGTDVVYKAHISSNVTLEVVESKNELHAAAWVRPSHYKTHGEFFLDVAASNAVTKWIFAWLRCVVLRSVIPFTPKLLHKSRDIEMKETISIWFTAVNSVPEINASFIIAFGDGSQVVVTRETFVNHSYEDYGYYTVNITTDNGVSTFNTSIRVQVHKPVLRLKGAIIPNFAARVDDNINVTMFLRVGSDFDCQWDFGDGSNPSSKNLSDKFIYLKGSKDFTNINISANHVYKDIGVFNITTICRNRLSEVKATGFVTVQEEITRFQVSIVPPVIFGKDFVVNFTIASGTNVTFTAFLNHKELDVENTDMHYFSSITHDMYDKPGQYNLIVTAENLVTSLLRNTQVVFIEIPISGVCISMSYSEANVIRPGYGAEKNIFAENTPVVFQAFVENGTNLECTWSISNVTMNSSWRNQTMIHAFNEAGVYVVSLLVENHISMINVSVSVAIQKPVSFKKDKDEAGPVTCASPKVRNETVTTEVAIKTLGTNSTLQIDIDNNTSYWYGDFSSYTAFKKTKTNNSVHYKGKLHKSLILYHVYKIPGIYNIRAVLGNDVSRSLQTCRVEILSRPCKNPTVKLKYVGDTPDDATSFFTIDNILIEAVVDIFCPESKESKYAWTIFQENPEKGTFESVSYARLNDEASMQELLIKRRSLSVGLYRLILTIAMVEEELKDFASIAEGFIQVLQSPLIAEIAGGSEIRRGYGPILTIDGVNSHDPDIGLGNHSGMQFLWFCRNISENFPSLTVDVINGSTMWDEENIPMFYTRDGEGCYMDGHYLLATTASLQLKTTKMTQNGSYVIVLVVRKGSRSSSTTQKLELGPKNLPSLVLRCEVNCGTKVNPSDKLSMSTKCKGSSCTNHLTYSWSLFVMNNRTSAGETWRNDEATLPTRGNSSQTSYPNLIIKRNKLKGDHKYKLVVMAFLPDGNYGKASREFQVNSPPMGGRCDVDPPAGHVLTQKYKFWCSGWRDPDGPLHYEIVHVHGMMESMLYYGGEANTTIELPLGIKDANYTLNITVRVSDKFGAVAMVALQVQSLPALLSGKELMNQMSNMMDTGSNSLESLVKSRKYQDVGRIVGSISSILNYQVKQSGEEDISSLTEERKQMRETLVKAMTGQTIASKQSAKLVSSSLNQVTQVKDEISLEAQEASADTLTKVATYLERESQGPRSSPVDSVATDMCGSIGNLLVAASDVAAVRQPNMTNTTSQEQSTARGDIKDERAKGKSVVKQLLTALNTVSKSVLRRKVAFEDATDISTPRLTLNLKSFWPSDASGEVSSAFANFILPSGREMFRGRREGLGAVNQKVTSMPQNYHTYDESSRDVEGSVISLSFVDKEKEKSITVSNLERQVEYFLPGPADKLPEPEIFKVNVTETAQWSYHKLTINSKDEAVSIEVAPFNCSHKLQVYVREREQPTKNDYTWTKVIWKASRDNWINSNYTGCFDDYTSYSLFLSNKDLRPSTYIVGVFYENKLEKPTNQNETVLMKYSMRVYKTKCLYWNEEREKWMGDGCEVGPLTSPKKIHCMTNHLTSFGSGMFVAPNPIDFSKALAGFKDAFETGNVVVLFTIVFLLLLYALLAVWAWRADRKDAMQASNFRALSATSKIQRYRSIGATLIRHHQDSNYRYEIYFVTGSRNGAGTTSHVGCEILGHSEGSGPCYLIDTSRALFRRGDLNVFIIYLPNSLGLIRGLRVWHDNSGKSPGWFLNRAMLRDCQTGDKWMFLSGRWLDVGEGDGKIDVFFRPAKGEDMVSFKKVFNTKLRKGICDNHLWFSVAYRPPRSPFTRLQRLSCCSSLLFSFMVATAMFFGASPRPGDSSHDVQLGPLKLNKRTLIIGIESALVVIPINLLIVALFRNSRAKELKRSTRDEDISEVLTPQTPHLAENEMDINDIHCTISGDDINGNLTDTRRTSDDIPDDEVTDNDRELLEVAQKPGVLAKCRAKFLSSGKRSAPCFPYWCIYVGWTLCIFTTLGSAVFTLLYSMMWGRDQSNLWLTTMFISFVQDTLISQPLKVLLLSVILATLIKSADEEDDLEEISADKGGNDDIVCQDLTNEDLSQYDPPKKELVKFLRGKELTRRQTIKLFTDLCVYVILLAMVIILSFQYRSPDSYKMINTLRQMFSNPTHNSSRLRFDQVTTKNSIWDWTKQTMVPGLHSTSLHDGDGTNEPYIADRMSLQLGVARLRQIRVQKGTCEVNKWFEDSISECSGFYSQDNEETKLYSLGWRNGRKKPEDINKGNLLRFLTSNSENAYTSWEYVNAFEAHHILPITGTFATYSGGGYVLNINRTLKDSNELVDSQQESSWLDAYTRAVHAEFVVYNPTINMVAAVTITFELPPLGGVFKSCEVFAVNMYSALRTHPAARIVGEIITVILLLIMLVRVGLAIFHDKLKYFKDLSKVLDLSLVLTGIVIVFLRVLKEGFKKLATDQFNEDPHQFLDFYQCGFYDELTDYAFAFLNFIAIVRLSVSLQFLSCLDRILRTIARCFYELLACLFVFFCLMMAFSSLFKLAFNTDSDDFKDFSSSLQTSMSYMARMVRSNDYESSSSYTLVRALALFSCCLTLIFFYLTVIRSIFIVGYRQILTEDRGKESGKSFEAGIFEIFMDKFKEVAGIERERETFKAEEDDPKEVLFRAQRNYIDKGQFFRLRNLINEAYTDDFADDLGFFEVMSTTNEIQTSTNDANANTNGSNEMQDKKSDSPYVERAETDKGARDNTLPMVDNNKEEKAQVSFDLSQGENGEDTTKKTGEAIGDTSPASNEEKVKLLEQLVLEKMKALQRKEEEGFPSASLEYEMQILSRLQQRIHDKKRE</sequence>
<organism evidence="19 20">
    <name type="scientific">Acropora cervicornis</name>
    <name type="common">Staghorn coral</name>
    <dbReference type="NCBI Taxonomy" id="6130"/>
    <lineage>
        <taxon>Eukaryota</taxon>
        <taxon>Metazoa</taxon>
        <taxon>Cnidaria</taxon>
        <taxon>Anthozoa</taxon>
        <taxon>Hexacorallia</taxon>
        <taxon>Scleractinia</taxon>
        <taxon>Astrocoeniina</taxon>
        <taxon>Acroporidae</taxon>
        <taxon>Acropora</taxon>
    </lineage>
</organism>
<name>A0AAD9QE47_ACRCE</name>
<keyword evidence="6" id="KW-0677">Repeat</keyword>
<dbReference type="InterPro" id="IPR036392">
    <property type="entry name" value="PLAT/LH2_dom_sf"/>
</dbReference>
<dbReference type="Gene3D" id="2.60.120.200">
    <property type="match status" value="1"/>
</dbReference>
<dbReference type="Pfam" id="PF01825">
    <property type="entry name" value="GPS"/>
    <property type="match status" value="1"/>
</dbReference>
<evidence type="ECO:0000256" key="5">
    <source>
        <dbReference type="ARBA" id="ARBA00022692"/>
    </source>
</evidence>
<dbReference type="SUPFAM" id="SSF49299">
    <property type="entry name" value="PKD domain"/>
    <property type="match status" value="5"/>
</dbReference>
<dbReference type="InterPro" id="IPR002859">
    <property type="entry name" value="PKD/REJ-like"/>
</dbReference>
<feature type="compositionally biased region" description="Basic and acidic residues" evidence="13">
    <location>
        <begin position="3118"/>
        <end position="3138"/>
    </location>
</feature>
<feature type="domain" description="PKD" evidence="15">
    <location>
        <begin position="273"/>
        <end position="326"/>
    </location>
</feature>
<dbReference type="GO" id="GO:0006816">
    <property type="term" value="P:calcium ion transport"/>
    <property type="evidence" value="ECO:0007669"/>
    <property type="project" value="TreeGrafter"/>
</dbReference>
<keyword evidence="8" id="KW-0969">Cilium</keyword>
<evidence type="ECO:0000256" key="1">
    <source>
        <dbReference type="ARBA" id="ARBA00004138"/>
    </source>
</evidence>
<dbReference type="InterPro" id="IPR013783">
    <property type="entry name" value="Ig-like_fold"/>
</dbReference>
<feature type="transmembrane region" description="Helical" evidence="14">
    <location>
        <begin position="2879"/>
        <end position="2900"/>
    </location>
</feature>
<dbReference type="SMART" id="SM00308">
    <property type="entry name" value="LH2"/>
    <property type="match status" value="1"/>
</dbReference>
<evidence type="ECO:0000259" key="17">
    <source>
        <dbReference type="PROSITE" id="PS50221"/>
    </source>
</evidence>
<evidence type="ECO:0000256" key="13">
    <source>
        <dbReference type="SAM" id="MobiDB-lite"/>
    </source>
</evidence>
<dbReference type="SUPFAM" id="SSF49723">
    <property type="entry name" value="Lipase/lipooxygenase domain (PLAT/LH2 domain)"/>
    <property type="match status" value="1"/>
</dbReference>
<evidence type="ECO:0000256" key="2">
    <source>
        <dbReference type="ARBA" id="ARBA00004651"/>
    </source>
</evidence>
<keyword evidence="5 14" id="KW-0812">Transmembrane</keyword>
<dbReference type="CDD" id="cd00146">
    <property type="entry name" value="PKD"/>
    <property type="match status" value="2"/>
</dbReference>
<feature type="transmembrane region" description="Helical" evidence="14">
    <location>
        <begin position="2792"/>
        <end position="2815"/>
    </location>
</feature>
<feature type="domain" description="GAIN-B" evidence="17">
    <location>
        <begin position="1815"/>
        <end position="1978"/>
    </location>
</feature>
<evidence type="ECO:0000256" key="11">
    <source>
        <dbReference type="ARBA" id="ARBA00023273"/>
    </source>
</evidence>
<feature type="region of interest" description="Disordered" evidence="13">
    <location>
        <begin position="1636"/>
        <end position="1656"/>
    </location>
</feature>
<keyword evidence="10" id="KW-1015">Disulfide bond</keyword>
<dbReference type="InterPro" id="IPR046338">
    <property type="entry name" value="GAIN_dom_sf"/>
</dbReference>
<keyword evidence="11" id="KW-0966">Cell projection</keyword>
<protein>
    <submittedName>
        <fullName evidence="19">Polycystin-1</fullName>
    </submittedName>
</protein>
<gene>
    <name evidence="19" type="ORF">P5673_017676</name>
</gene>
<reference evidence="19" key="2">
    <citation type="journal article" date="2023" name="Science">
        <title>Genomic signatures of disease resistance in endangered staghorn corals.</title>
        <authorList>
            <person name="Vollmer S.V."/>
            <person name="Selwyn J.D."/>
            <person name="Despard B.A."/>
            <person name="Roesel C.L."/>
        </authorList>
    </citation>
    <scope>NUCLEOTIDE SEQUENCE</scope>
    <source>
        <strain evidence="19">K2</strain>
    </source>
</reference>
<dbReference type="PROSITE" id="PS50221">
    <property type="entry name" value="GAIN_B"/>
    <property type="match status" value="1"/>
</dbReference>
<dbReference type="SUPFAM" id="SSF49899">
    <property type="entry name" value="Concanavalin A-like lectins/glucanases"/>
    <property type="match status" value="1"/>
</dbReference>
<feature type="domain" description="PKD" evidence="15">
    <location>
        <begin position="357"/>
        <end position="422"/>
    </location>
</feature>
<comment type="caution">
    <text evidence="12">Lacks conserved residue(s) required for the propagation of feature annotation.</text>
</comment>
<comment type="similarity">
    <text evidence="3">Belongs to the polycystin family.</text>
</comment>
<reference evidence="19" key="1">
    <citation type="journal article" date="2023" name="G3 (Bethesda)">
        <title>Whole genome assembly and annotation of the endangered Caribbean coral Acropora cervicornis.</title>
        <authorList>
            <person name="Selwyn J.D."/>
            <person name="Vollmer S.V."/>
        </authorList>
    </citation>
    <scope>NUCLEOTIDE SEQUENCE</scope>
    <source>
        <strain evidence="19">K2</strain>
    </source>
</reference>
<dbReference type="Gene3D" id="2.60.40.10">
    <property type="entry name" value="Immunoglobulins"/>
    <property type="match status" value="3"/>
</dbReference>
<accession>A0AAD9QE47</accession>
<dbReference type="PROSITE" id="PS50095">
    <property type="entry name" value="PLAT"/>
    <property type="match status" value="1"/>
</dbReference>
<feature type="transmembrane region" description="Helical" evidence="14">
    <location>
        <begin position="2513"/>
        <end position="2534"/>
    </location>
</feature>
<dbReference type="InterPro" id="IPR046791">
    <property type="entry name" value="Polycystin_dom"/>
</dbReference>
<keyword evidence="20" id="KW-1185">Reference proteome</keyword>
<dbReference type="InterPro" id="IPR000203">
    <property type="entry name" value="GPS"/>
</dbReference>
<evidence type="ECO:0000259" key="18">
    <source>
        <dbReference type="PROSITE" id="PS51111"/>
    </source>
</evidence>
<feature type="transmembrane region" description="Helical" evidence="14">
    <location>
        <begin position="1995"/>
        <end position="2016"/>
    </location>
</feature>
<feature type="domain" description="PKD" evidence="15">
    <location>
        <begin position="842"/>
        <end position="897"/>
    </location>
</feature>
<dbReference type="Pfam" id="PF00801">
    <property type="entry name" value="PKD"/>
    <property type="match status" value="3"/>
</dbReference>
<dbReference type="PANTHER" id="PTHR46730:SF1">
    <property type="entry name" value="PLAT DOMAIN-CONTAINING PROTEIN"/>
    <property type="match status" value="1"/>
</dbReference>
<dbReference type="InterPro" id="IPR014010">
    <property type="entry name" value="REJ_dom"/>
</dbReference>
<feature type="transmembrane region" description="Helical" evidence="14">
    <location>
        <begin position="2979"/>
        <end position="3005"/>
    </location>
</feature>
<dbReference type="InterPro" id="IPR057244">
    <property type="entry name" value="GAIN_B"/>
</dbReference>
<evidence type="ECO:0000256" key="6">
    <source>
        <dbReference type="ARBA" id="ARBA00022737"/>
    </source>
</evidence>
<evidence type="ECO:0000313" key="20">
    <source>
        <dbReference type="Proteomes" id="UP001249851"/>
    </source>
</evidence>
<feature type="compositionally biased region" description="Polar residues" evidence="13">
    <location>
        <begin position="3103"/>
        <end position="3117"/>
    </location>
</feature>
<dbReference type="SMART" id="SM00303">
    <property type="entry name" value="GPS"/>
    <property type="match status" value="1"/>
</dbReference>
<dbReference type="EMBL" id="JARQWQ010000039">
    <property type="protein sequence ID" value="KAK2559597.1"/>
    <property type="molecule type" value="Genomic_DNA"/>
</dbReference>
<feature type="region of interest" description="Disordered" evidence="13">
    <location>
        <begin position="3103"/>
        <end position="3186"/>
    </location>
</feature>
<evidence type="ECO:0000256" key="9">
    <source>
        <dbReference type="ARBA" id="ARBA00023136"/>
    </source>
</evidence>
<feature type="transmembrane region" description="Helical" evidence="14">
    <location>
        <begin position="2220"/>
        <end position="2242"/>
    </location>
</feature>
<dbReference type="GO" id="GO:0005929">
    <property type="term" value="C:cilium"/>
    <property type="evidence" value="ECO:0007669"/>
    <property type="project" value="UniProtKB-SubCell"/>
</dbReference>
<evidence type="ECO:0000256" key="4">
    <source>
        <dbReference type="ARBA" id="ARBA00022475"/>
    </source>
</evidence>
<dbReference type="InterPro" id="IPR013122">
    <property type="entry name" value="PKD1_2_channel"/>
</dbReference>
<dbReference type="Pfam" id="PF08016">
    <property type="entry name" value="PKD_channel"/>
    <property type="match status" value="1"/>
</dbReference>
<evidence type="ECO:0000256" key="8">
    <source>
        <dbReference type="ARBA" id="ARBA00023069"/>
    </source>
</evidence>
<evidence type="ECO:0000259" key="16">
    <source>
        <dbReference type="PROSITE" id="PS50095"/>
    </source>
</evidence>
<dbReference type="SMART" id="SM00089">
    <property type="entry name" value="PKD"/>
    <property type="match status" value="6"/>
</dbReference>
<evidence type="ECO:0000256" key="12">
    <source>
        <dbReference type="PROSITE-ProRule" id="PRU00152"/>
    </source>
</evidence>
<feature type="transmembrane region" description="Helical" evidence="14">
    <location>
        <begin position="2912"/>
        <end position="2934"/>
    </location>
</feature>
<feature type="compositionally biased region" description="Polar residues" evidence="13">
    <location>
        <begin position="1636"/>
        <end position="1648"/>
    </location>
</feature>
<dbReference type="Pfam" id="PF20519">
    <property type="entry name" value="Polycystin_dom"/>
    <property type="match status" value="1"/>
</dbReference>
<feature type="transmembrane region" description="Helical" evidence="14">
    <location>
        <begin position="2388"/>
        <end position="2416"/>
    </location>
</feature>
<dbReference type="GO" id="GO:0005261">
    <property type="term" value="F:monoatomic cation channel activity"/>
    <property type="evidence" value="ECO:0007669"/>
    <property type="project" value="TreeGrafter"/>
</dbReference>
<feature type="domain" description="PKD" evidence="15">
    <location>
        <begin position="636"/>
        <end position="708"/>
    </location>
</feature>
<dbReference type="InterPro" id="IPR001024">
    <property type="entry name" value="PLAT/LH2_dom"/>
</dbReference>
<dbReference type="InterPro" id="IPR000601">
    <property type="entry name" value="PKD_dom"/>
</dbReference>
<dbReference type="Gene3D" id="2.60.220.50">
    <property type="match status" value="1"/>
</dbReference>
<evidence type="ECO:0000256" key="10">
    <source>
        <dbReference type="ARBA" id="ARBA00023157"/>
    </source>
</evidence>
<dbReference type="InterPro" id="IPR022409">
    <property type="entry name" value="PKD/Chitinase_dom"/>
</dbReference>
<feature type="domain" description="PKD" evidence="15">
    <location>
        <begin position="533"/>
        <end position="605"/>
    </location>
</feature>
<dbReference type="Pfam" id="PF02010">
    <property type="entry name" value="REJ"/>
    <property type="match status" value="1"/>
</dbReference>
<evidence type="ECO:0000313" key="19">
    <source>
        <dbReference type="EMBL" id="KAK2559597.1"/>
    </source>
</evidence>
<comment type="caution">
    <text evidence="19">The sequence shown here is derived from an EMBL/GenBank/DDBJ whole genome shotgun (WGS) entry which is preliminary data.</text>
</comment>
<feature type="domain" description="PLAT" evidence="16">
    <location>
        <begin position="2057"/>
        <end position="2174"/>
    </location>
</feature>
<keyword evidence="7 14" id="KW-1133">Transmembrane helix</keyword>
<keyword evidence="9 14" id="KW-0472">Membrane</keyword>
<proteinExistence type="inferred from homology"/>
<feature type="transmembrane region" description="Helical" evidence="14">
    <location>
        <begin position="2827"/>
        <end position="2845"/>
    </location>
</feature>